<evidence type="ECO:0000256" key="2">
    <source>
        <dbReference type="ARBA" id="ARBA00022676"/>
    </source>
</evidence>
<evidence type="ECO:0000256" key="3">
    <source>
        <dbReference type="ARBA" id="ARBA00022679"/>
    </source>
</evidence>
<evidence type="ECO:0000259" key="4">
    <source>
        <dbReference type="Pfam" id="PF00535"/>
    </source>
</evidence>
<protein>
    <submittedName>
        <fullName evidence="5">Glycosyltransferase family 2 protein</fullName>
    </submittedName>
</protein>
<keyword evidence="2" id="KW-0328">Glycosyltransferase</keyword>
<organism evidence="5 6">
    <name type="scientific">Muricoccus nepalensis</name>
    <dbReference type="NCBI Taxonomy" id="1854500"/>
    <lineage>
        <taxon>Bacteria</taxon>
        <taxon>Pseudomonadati</taxon>
        <taxon>Pseudomonadota</taxon>
        <taxon>Alphaproteobacteria</taxon>
        <taxon>Acetobacterales</taxon>
        <taxon>Roseomonadaceae</taxon>
        <taxon>Muricoccus</taxon>
    </lineage>
</organism>
<proteinExistence type="inferred from homology"/>
<accession>A0A502EX69</accession>
<dbReference type="AlphaFoldDB" id="A0A502EX69"/>
<comment type="caution">
    <text evidence="5">The sequence shown here is derived from an EMBL/GenBank/DDBJ whole genome shotgun (WGS) entry which is preliminary data.</text>
</comment>
<reference evidence="5 6" key="1">
    <citation type="journal article" date="2019" name="Environ. Microbiol.">
        <title>Species interactions and distinct microbial communities in high Arctic permafrost affected cryosols are associated with the CH4 and CO2 gas fluxes.</title>
        <authorList>
            <person name="Altshuler I."/>
            <person name="Hamel J."/>
            <person name="Turney S."/>
            <person name="Magnuson E."/>
            <person name="Levesque R."/>
            <person name="Greer C."/>
            <person name="Whyte L.G."/>
        </authorList>
    </citation>
    <scope>NUCLEOTIDE SEQUENCE [LARGE SCALE GENOMIC DNA]</scope>
    <source>
        <strain evidence="5 6">S9.3B</strain>
    </source>
</reference>
<dbReference type="GO" id="GO:0016757">
    <property type="term" value="F:glycosyltransferase activity"/>
    <property type="evidence" value="ECO:0007669"/>
    <property type="project" value="UniProtKB-KW"/>
</dbReference>
<dbReference type="OrthoDB" id="7296636at2"/>
<comment type="similarity">
    <text evidence="1">Belongs to the glycosyltransferase 2 family.</text>
</comment>
<keyword evidence="6" id="KW-1185">Reference proteome</keyword>
<gene>
    <name evidence="5" type="ORF">EAH89_28065</name>
</gene>
<dbReference type="SUPFAM" id="SSF53448">
    <property type="entry name" value="Nucleotide-diphospho-sugar transferases"/>
    <property type="match status" value="1"/>
</dbReference>
<name>A0A502EX69_9PROT</name>
<dbReference type="InterPro" id="IPR029044">
    <property type="entry name" value="Nucleotide-diphossugar_trans"/>
</dbReference>
<sequence length="391" mass="44264">MRIDFVPSDTACRVDVLIPVYNAANTVRASLRSIQEQTVSDVRILVIDDGSTDATAAIVSEISLEDPRLELIRKPFNSGIVDTLNVGFGYCRSPYIARHDADDVAYPNRFEVQLRYLETHADCVAVGAATRLIDAAGRHQGGYSRLPQPDIADPHWFPSREPYILHPFLMIRRDALVAVGGYRHAFHAEDTDLYWRVQERGGMCNLPDLLGEYRIHAGSISGTSIQNGRISALNSQLSAISAVRRRSGLPDLVFPPERLAAYRQTDTTTGLLQLVMGDLTPEERAYLELAVAVKIVEGAIYRPYYLDEEDCRFVRRTLTANWYRFCRENTEEVREKLVSVGTKMVYGRRLREVAMLLPPTLLARTLGQVARFSLEARLRRWMRRLRSRPAI</sequence>
<evidence type="ECO:0000256" key="1">
    <source>
        <dbReference type="ARBA" id="ARBA00006739"/>
    </source>
</evidence>
<feature type="domain" description="Glycosyltransferase 2-like" evidence="4">
    <location>
        <begin position="16"/>
        <end position="176"/>
    </location>
</feature>
<evidence type="ECO:0000313" key="6">
    <source>
        <dbReference type="Proteomes" id="UP000317078"/>
    </source>
</evidence>
<dbReference type="Pfam" id="PF00535">
    <property type="entry name" value="Glycos_transf_2"/>
    <property type="match status" value="1"/>
</dbReference>
<keyword evidence="3 5" id="KW-0808">Transferase</keyword>
<dbReference type="EMBL" id="RCZP01000060">
    <property type="protein sequence ID" value="TPG42323.1"/>
    <property type="molecule type" value="Genomic_DNA"/>
</dbReference>
<dbReference type="CDD" id="cd00761">
    <property type="entry name" value="Glyco_tranf_GTA_type"/>
    <property type="match status" value="1"/>
</dbReference>
<dbReference type="InterPro" id="IPR050834">
    <property type="entry name" value="Glycosyltransf_2"/>
</dbReference>
<dbReference type="InterPro" id="IPR001173">
    <property type="entry name" value="Glyco_trans_2-like"/>
</dbReference>
<dbReference type="PANTHER" id="PTHR43685:SF5">
    <property type="entry name" value="GLYCOSYLTRANSFERASE EPSE-RELATED"/>
    <property type="match status" value="1"/>
</dbReference>
<evidence type="ECO:0000313" key="5">
    <source>
        <dbReference type="EMBL" id="TPG42323.1"/>
    </source>
</evidence>
<dbReference type="PANTHER" id="PTHR43685">
    <property type="entry name" value="GLYCOSYLTRANSFERASE"/>
    <property type="match status" value="1"/>
</dbReference>
<dbReference type="Gene3D" id="3.90.550.10">
    <property type="entry name" value="Spore Coat Polysaccharide Biosynthesis Protein SpsA, Chain A"/>
    <property type="match status" value="1"/>
</dbReference>
<dbReference type="Proteomes" id="UP000317078">
    <property type="component" value="Unassembled WGS sequence"/>
</dbReference>